<feature type="domain" description="T4 RNA ligase 1-like N-terminal" evidence="4">
    <location>
        <begin position="92"/>
        <end position="341"/>
    </location>
</feature>
<dbReference type="EMBL" id="ML210457">
    <property type="protein sequence ID" value="TFK17845.1"/>
    <property type="molecule type" value="Genomic_DNA"/>
</dbReference>
<dbReference type="InterPro" id="IPR015965">
    <property type="entry name" value="tRNA_lig_PDEase"/>
</dbReference>
<feature type="domain" description="tRNA ligase phosphodiesterase" evidence="2">
    <location>
        <begin position="620"/>
        <end position="879"/>
    </location>
</feature>
<name>A0A5C3KCR1_COPMA</name>
<dbReference type="Gene3D" id="3.40.50.300">
    <property type="entry name" value="P-loop containing nucleotide triphosphate hydrolases"/>
    <property type="match status" value="1"/>
</dbReference>
<dbReference type="Pfam" id="PF08302">
    <property type="entry name" value="tRNA_lig_CPD"/>
    <property type="match status" value="1"/>
</dbReference>
<evidence type="ECO:0000256" key="1">
    <source>
        <dbReference type="SAM" id="MobiDB-lite"/>
    </source>
</evidence>
<reference evidence="5 6" key="1">
    <citation type="journal article" date="2019" name="Nat. Ecol. Evol.">
        <title>Megaphylogeny resolves global patterns of mushroom evolution.</title>
        <authorList>
            <person name="Varga T."/>
            <person name="Krizsan K."/>
            <person name="Foldi C."/>
            <person name="Dima B."/>
            <person name="Sanchez-Garcia M."/>
            <person name="Sanchez-Ramirez S."/>
            <person name="Szollosi G.J."/>
            <person name="Szarkandi J.G."/>
            <person name="Papp V."/>
            <person name="Albert L."/>
            <person name="Andreopoulos W."/>
            <person name="Angelini C."/>
            <person name="Antonin V."/>
            <person name="Barry K.W."/>
            <person name="Bougher N.L."/>
            <person name="Buchanan P."/>
            <person name="Buyck B."/>
            <person name="Bense V."/>
            <person name="Catcheside P."/>
            <person name="Chovatia M."/>
            <person name="Cooper J."/>
            <person name="Damon W."/>
            <person name="Desjardin D."/>
            <person name="Finy P."/>
            <person name="Geml J."/>
            <person name="Haridas S."/>
            <person name="Hughes K."/>
            <person name="Justo A."/>
            <person name="Karasinski D."/>
            <person name="Kautmanova I."/>
            <person name="Kiss B."/>
            <person name="Kocsube S."/>
            <person name="Kotiranta H."/>
            <person name="LaButti K.M."/>
            <person name="Lechner B.E."/>
            <person name="Liimatainen K."/>
            <person name="Lipzen A."/>
            <person name="Lukacs Z."/>
            <person name="Mihaltcheva S."/>
            <person name="Morgado L.N."/>
            <person name="Niskanen T."/>
            <person name="Noordeloos M.E."/>
            <person name="Ohm R.A."/>
            <person name="Ortiz-Santana B."/>
            <person name="Ovrebo C."/>
            <person name="Racz N."/>
            <person name="Riley R."/>
            <person name="Savchenko A."/>
            <person name="Shiryaev A."/>
            <person name="Soop K."/>
            <person name="Spirin V."/>
            <person name="Szebenyi C."/>
            <person name="Tomsovsky M."/>
            <person name="Tulloss R.E."/>
            <person name="Uehling J."/>
            <person name="Grigoriev I.V."/>
            <person name="Vagvolgyi C."/>
            <person name="Papp T."/>
            <person name="Martin F.M."/>
            <person name="Miettinen O."/>
            <person name="Hibbett D.S."/>
            <person name="Nagy L.G."/>
        </authorList>
    </citation>
    <scope>NUCLEOTIDE SEQUENCE [LARGE SCALE GENOMIC DNA]</scope>
    <source>
        <strain evidence="5 6">CBS 121175</strain>
    </source>
</reference>
<protein>
    <recommendedName>
        <fullName evidence="7">RNA ligase (ATP)</fullName>
    </recommendedName>
</protein>
<dbReference type="AlphaFoldDB" id="A0A5C3KCR1"/>
<feature type="domain" description="tRNA ligase kinase" evidence="3">
    <location>
        <begin position="442"/>
        <end position="576"/>
    </location>
</feature>
<evidence type="ECO:0000259" key="3">
    <source>
        <dbReference type="Pfam" id="PF08303"/>
    </source>
</evidence>
<dbReference type="OrthoDB" id="276239at2759"/>
<dbReference type="SUPFAM" id="SSF52540">
    <property type="entry name" value="P-loop containing nucleoside triphosphate hydrolases"/>
    <property type="match status" value="1"/>
</dbReference>
<evidence type="ECO:0000313" key="5">
    <source>
        <dbReference type="EMBL" id="TFK17845.1"/>
    </source>
</evidence>
<dbReference type="PANTHER" id="PTHR32004">
    <property type="entry name" value="TRNA LIGASE"/>
    <property type="match status" value="1"/>
</dbReference>
<evidence type="ECO:0000313" key="6">
    <source>
        <dbReference type="Proteomes" id="UP000307440"/>
    </source>
</evidence>
<evidence type="ECO:0000259" key="4">
    <source>
        <dbReference type="Pfam" id="PF09511"/>
    </source>
</evidence>
<dbReference type="GO" id="GO:0005634">
    <property type="term" value="C:nucleus"/>
    <property type="evidence" value="ECO:0007669"/>
    <property type="project" value="TreeGrafter"/>
</dbReference>
<feature type="region of interest" description="Disordered" evidence="1">
    <location>
        <begin position="1"/>
        <end position="32"/>
    </location>
</feature>
<proteinExistence type="predicted"/>
<dbReference type="InterPro" id="IPR019039">
    <property type="entry name" value="T4-Rnl1-like_N"/>
</dbReference>
<sequence>MADPTPTSAVPSQSQTHTPNAPTALPPSTRKAQLEDSALIDTLLGLSKTSPKLVKSTLSDVPGCEAEGLAVRSWKMNEFKYYDVPSPFPTLARGLFTMDVGDEDGDGVDGVRHRIVVRGYDKFFNIGEVPWTTWESIKDHTTGPYTLSLKSNGCIIFIAAITPSKVLVTSKHSVGSGDATVSHAMMGRRWLERYLKEKGREEKDLAGELWRKNLTAVAELCDDNFEEHVLAYPPDKTGLHLHGLNHSSKYFHTLLTAEVDAFAEEWGFIRTATLDFDTIEEVKTFSDEVAKTGKWDGEAVEGFVVRTHVGVPPRNTKAESSPTPYPPGSTFFFKIKYDEPYMMYRDWRELTKMLLTKHAKGERMQASGLPKGKMRREETRKYVDWVVGDIKRNPALYETYLNGKGIIATRERFLRRLEEGGLQDFSGEGEGQTTKQEFGKTVIVPVAVPGCGKTTVSLALAKLFGFGHSQSDNVQGKKAAVTFVKNVVGLLKTHDVVIADKNNHLRQHRTALREATSNFSPPVRLLALHFDITSKPPATIHRICSERIFKRGENHQTLRPDPTSKGFHEEVVWQFIGSSEELAPDEVDGVVDMDVEGGVVEQVLQAVEGVGRALGWEEGRFPSEERVREVVQEVLEGYKVDVGDVSGGGGGKKRAQGQAQEGKGKKIASAPRYFGVLPEVDLAKLLETELAVREGEELDSGEGKVRKEAREMFEVLKKGNRVTKRPHVTLTHKTSAKEAPEVWDLCVELDSMSGPPVFEGVLKTLVFTERVMALTFEDLQLADSAIEDTGKKMEDLDPLVDSFEQLPVGEVGTSNKARKVGGRLVEGLPDAIRRRLHVTIGTRDGGVAPIEGKFVVEQWREGEDEDGEVRVLDIGETKVTGLLKGLYS</sequence>
<gene>
    <name evidence="5" type="ORF">FA15DRAFT_710412</name>
</gene>
<dbReference type="GO" id="GO:0003972">
    <property type="term" value="F:RNA ligase (ATP) activity"/>
    <property type="evidence" value="ECO:0007669"/>
    <property type="project" value="InterPro"/>
</dbReference>
<evidence type="ECO:0008006" key="7">
    <source>
        <dbReference type="Google" id="ProtNLM"/>
    </source>
</evidence>
<dbReference type="InterPro" id="IPR015966">
    <property type="entry name" value="tRNA_lig_kin_fungi"/>
</dbReference>
<feature type="compositionally biased region" description="Polar residues" evidence="1">
    <location>
        <begin position="1"/>
        <end position="21"/>
    </location>
</feature>
<accession>A0A5C3KCR1</accession>
<dbReference type="GO" id="GO:0005524">
    <property type="term" value="F:ATP binding"/>
    <property type="evidence" value="ECO:0007669"/>
    <property type="project" value="InterPro"/>
</dbReference>
<dbReference type="InterPro" id="IPR027417">
    <property type="entry name" value="P-loop_NTPase"/>
</dbReference>
<dbReference type="Pfam" id="PF08303">
    <property type="entry name" value="tRNA_lig_kinase"/>
    <property type="match status" value="1"/>
</dbReference>
<dbReference type="STRING" id="230819.A0A5C3KCR1"/>
<dbReference type="Proteomes" id="UP000307440">
    <property type="component" value="Unassembled WGS sequence"/>
</dbReference>
<keyword evidence="6" id="KW-1185">Reference proteome</keyword>
<dbReference type="GO" id="GO:0006388">
    <property type="term" value="P:tRNA splicing, via endonucleolytic cleavage and ligation"/>
    <property type="evidence" value="ECO:0007669"/>
    <property type="project" value="InterPro"/>
</dbReference>
<organism evidence="5 6">
    <name type="scientific">Coprinopsis marcescibilis</name>
    <name type="common">Agaric fungus</name>
    <name type="synonym">Psathyrella marcescibilis</name>
    <dbReference type="NCBI Taxonomy" id="230819"/>
    <lineage>
        <taxon>Eukaryota</taxon>
        <taxon>Fungi</taxon>
        <taxon>Dikarya</taxon>
        <taxon>Basidiomycota</taxon>
        <taxon>Agaricomycotina</taxon>
        <taxon>Agaricomycetes</taxon>
        <taxon>Agaricomycetidae</taxon>
        <taxon>Agaricales</taxon>
        <taxon>Agaricineae</taxon>
        <taxon>Psathyrellaceae</taxon>
        <taxon>Coprinopsis</taxon>
    </lineage>
</organism>
<dbReference type="PANTHER" id="PTHR32004:SF1">
    <property type="entry name" value="TRNA LIGASE"/>
    <property type="match status" value="1"/>
</dbReference>
<dbReference type="Pfam" id="PF09511">
    <property type="entry name" value="RNA_lig_T4_1"/>
    <property type="match status" value="1"/>
</dbReference>
<evidence type="ECO:0000259" key="2">
    <source>
        <dbReference type="Pfam" id="PF08302"/>
    </source>
</evidence>